<evidence type="ECO:0000313" key="4">
    <source>
        <dbReference type="Proteomes" id="UP000654075"/>
    </source>
</evidence>
<accession>A0A813G599</accession>
<dbReference type="PANTHER" id="PTHR47434">
    <property type="entry name" value="PROTEIN PTST HOMOLOG 3, CHLOROPLASTIC"/>
    <property type="match status" value="1"/>
</dbReference>
<comment type="caution">
    <text evidence="3">The sequence shown here is derived from an EMBL/GenBank/DDBJ whole genome shotgun (WGS) entry which is preliminary data.</text>
</comment>
<dbReference type="InterPro" id="IPR032640">
    <property type="entry name" value="AMPK1_CBM"/>
</dbReference>
<sequence>MAEGSGAEQVAVRLVADIDVAYGEEVLVCGSVASFGSWELSQAALMKWQDGAWTLLMPLPCGVRVELKIVVRPQGGGVRWLGIGPGGTENVVLETSLGRGGAGGSRFVAVDGLPFGLTVQDLSPEEAEGDEGHTLAVHRGQAQGSPPQPVGMSPGPQTMAMPTPEVAAAFMLAGQAGSAGHAVTYTTTTTTTTAVTINGAGCGEVGLSDQLRPEAYAHDEQGIRRSSPDAPALTYGPQAPVAISDEGPDRGGDESRGPPPPEASEKEQAALVAARMCNAGVPRAGPAPLSWQAPGAQDVRVRGSWDGWKRELSLEPAPRGGFRLMLILPPGEFECKFVVDGVWTTSDDLERTTCANRNNLIRVTEMVLVPVPLGAPLSSPGATGNLPVCAGGA</sequence>
<dbReference type="SMART" id="SM01065">
    <property type="entry name" value="CBM_2"/>
    <property type="match status" value="1"/>
</dbReference>
<feature type="compositionally biased region" description="Basic and acidic residues" evidence="1">
    <location>
        <begin position="218"/>
        <end position="227"/>
    </location>
</feature>
<dbReference type="SUPFAM" id="SSF49452">
    <property type="entry name" value="Starch-binding domain-like"/>
    <property type="match status" value="1"/>
</dbReference>
<gene>
    <name evidence="3" type="ORF">PGLA1383_LOCUS37791</name>
</gene>
<dbReference type="InterPro" id="IPR002044">
    <property type="entry name" value="CBM20"/>
</dbReference>
<dbReference type="Pfam" id="PF16561">
    <property type="entry name" value="AMPK1_CBM"/>
    <property type="match status" value="1"/>
</dbReference>
<dbReference type="OrthoDB" id="445475at2759"/>
<evidence type="ECO:0000313" key="3">
    <source>
        <dbReference type="EMBL" id="CAE8620226.1"/>
    </source>
</evidence>
<dbReference type="SUPFAM" id="SSF81296">
    <property type="entry name" value="E set domains"/>
    <property type="match status" value="1"/>
</dbReference>
<dbReference type="PROSITE" id="PS51166">
    <property type="entry name" value="CBM20"/>
    <property type="match status" value="1"/>
</dbReference>
<evidence type="ECO:0000259" key="2">
    <source>
        <dbReference type="PROSITE" id="PS51166"/>
    </source>
</evidence>
<dbReference type="Pfam" id="PF00686">
    <property type="entry name" value="CBM_20"/>
    <property type="match status" value="1"/>
</dbReference>
<evidence type="ECO:0000256" key="1">
    <source>
        <dbReference type="SAM" id="MobiDB-lite"/>
    </source>
</evidence>
<keyword evidence="4" id="KW-1185">Reference proteome</keyword>
<organism evidence="3 4">
    <name type="scientific">Polarella glacialis</name>
    <name type="common">Dinoflagellate</name>
    <dbReference type="NCBI Taxonomy" id="89957"/>
    <lineage>
        <taxon>Eukaryota</taxon>
        <taxon>Sar</taxon>
        <taxon>Alveolata</taxon>
        <taxon>Dinophyceae</taxon>
        <taxon>Suessiales</taxon>
        <taxon>Suessiaceae</taxon>
        <taxon>Polarella</taxon>
    </lineage>
</organism>
<name>A0A813G599_POLGL</name>
<proteinExistence type="predicted"/>
<feature type="compositionally biased region" description="Basic and acidic residues" evidence="1">
    <location>
        <begin position="247"/>
        <end position="256"/>
    </location>
</feature>
<dbReference type="InterPro" id="IPR013784">
    <property type="entry name" value="Carb-bd-like_fold"/>
</dbReference>
<dbReference type="EMBL" id="CAJNNV010027398">
    <property type="protein sequence ID" value="CAE8620226.1"/>
    <property type="molecule type" value="Genomic_DNA"/>
</dbReference>
<dbReference type="Gene3D" id="2.60.40.10">
    <property type="entry name" value="Immunoglobulins"/>
    <property type="match status" value="2"/>
</dbReference>
<dbReference type="GO" id="GO:2001070">
    <property type="term" value="F:starch binding"/>
    <property type="evidence" value="ECO:0007669"/>
    <property type="project" value="InterPro"/>
</dbReference>
<dbReference type="CDD" id="cd02859">
    <property type="entry name" value="E_set_AMPKbeta_like_N"/>
    <property type="match status" value="1"/>
</dbReference>
<reference evidence="3" key="1">
    <citation type="submission" date="2021-02" db="EMBL/GenBank/DDBJ databases">
        <authorList>
            <person name="Dougan E. K."/>
            <person name="Rhodes N."/>
            <person name="Thang M."/>
            <person name="Chan C."/>
        </authorList>
    </citation>
    <scope>NUCLEOTIDE SEQUENCE</scope>
</reference>
<feature type="domain" description="CBM20" evidence="2">
    <location>
        <begin position="4"/>
        <end position="117"/>
    </location>
</feature>
<feature type="region of interest" description="Disordered" evidence="1">
    <location>
        <begin position="139"/>
        <end position="158"/>
    </location>
</feature>
<protein>
    <recommendedName>
        <fullName evidence="2">CBM20 domain-containing protein</fullName>
    </recommendedName>
</protein>
<dbReference type="InterPro" id="IPR013783">
    <property type="entry name" value="Ig-like_fold"/>
</dbReference>
<dbReference type="Proteomes" id="UP000654075">
    <property type="component" value="Unassembled WGS sequence"/>
</dbReference>
<dbReference type="AlphaFoldDB" id="A0A813G599"/>
<feature type="region of interest" description="Disordered" evidence="1">
    <location>
        <begin position="218"/>
        <end position="268"/>
    </location>
</feature>
<dbReference type="InterPro" id="IPR014756">
    <property type="entry name" value="Ig_E-set"/>
</dbReference>